<dbReference type="EMBL" id="JBHSKY010000015">
    <property type="protein sequence ID" value="MFC5279632.1"/>
    <property type="molecule type" value="Genomic_DNA"/>
</dbReference>
<feature type="transmembrane region" description="Helical" evidence="1">
    <location>
        <begin position="31"/>
        <end position="50"/>
    </location>
</feature>
<organism evidence="2 3">
    <name type="scientific">Halorubrum rubrum</name>
    <dbReference type="NCBI Taxonomy" id="1126240"/>
    <lineage>
        <taxon>Archaea</taxon>
        <taxon>Methanobacteriati</taxon>
        <taxon>Methanobacteriota</taxon>
        <taxon>Stenosarchaea group</taxon>
        <taxon>Halobacteria</taxon>
        <taxon>Halobacteriales</taxon>
        <taxon>Haloferacaceae</taxon>
        <taxon>Halorubrum</taxon>
    </lineage>
</organism>
<keyword evidence="1" id="KW-0472">Membrane</keyword>
<dbReference type="Pfam" id="PF25957">
    <property type="entry name" value="DUF7994"/>
    <property type="match status" value="1"/>
</dbReference>
<dbReference type="InterPro" id="IPR058307">
    <property type="entry name" value="DUF7994"/>
</dbReference>
<dbReference type="RefSeq" id="WP_256411458.1">
    <property type="nucleotide sequence ID" value="NZ_JANHDM010000004.1"/>
</dbReference>
<feature type="transmembrane region" description="Helical" evidence="1">
    <location>
        <begin position="94"/>
        <end position="114"/>
    </location>
</feature>
<name>A0ABD5R483_9EURY</name>
<feature type="transmembrane region" description="Helical" evidence="1">
    <location>
        <begin position="7"/>
        <end position="25"/>
    </location>
</feature>
<evidence type="ECO:0000313" key="3">
    <source>
        <dbReference type="Proteomes" id="UP001596118"/>
    </source>
</evidence>
<gene>
    <name evidence="2" type="ORF">ACFPM1_12820</name>
</gene>
<keyword evidence="3" id="KW-1185">Reference proteome</keyword>
<dbReference type="AlphaFoldDB" id="A0ABD5R483"/>
<keyword evidence="1" id="KW-1133">Transmembrane helix</keyword>
<accession>A0ABD5R483</accession>
<keyword evidence="1" id="KW-0812">Transmembrane</keyword>
<evidence type="ECO:0000256" key="1">
    <source>
        <dbReference type="SAM" id="Phobius"/>
    </source>
</evidence>
<sequence>MTRSRDLLSGVSLVLVAGWFLVTTGGGGGRAALLVAGVGCVIAGVAYLLAGAGVDPAVAGRDLTPDRFRALAIVALGGAILALGLDGVAGGVDALSVVLLLGGLLAVAAGWLRAVRGGRAEAVRAESRSDGDS</sequence>
<evidence type="ECO:0000313" key="2">
    <source>
        <dbReference type="EMBL" id="MFC5279632.1"/>
    </source>
</evidence>
<comment type="caution">
    <text evidence="2">The sequence shown here is derived from an EMBL/GenBank/DDBJ whole genome shotgun (WGS) entry which is preliminary data.</text>
</comment>
<feature type="transmembrane region" description="Helical" evidence="1">
    <location>
        <begin position="70"/>
        <end position="88"/>
    </location>
</feature>
<dbReference type="Proteomes" id="UP001596118">
    <property type="component" value="Unassembled WGS sequence"/>
</dbReference>
<proteinExistence type="predicted"/>
<protein>
    <submittedName>
        <fullName evidence="2">Uncharacterized protein</fullName>
    </submittedName>
</protein>
<reference evidence="2 3" key="1">
    <citation type="journal article" date="2019" name="Int. J. Syst. Evol. Microbiol.">
        <title>The Global Catalogue of Microorganisms (GCM) 10K type strain sequencing project: providing services to taxonomists for standard genome sequencing and annotation.</title>
        <authorList>
            <consortium name="The Broad Institute Genomics Platform"/>
            <consortium name="The Broad Institute Genome Sequencing Center for Infectious Disease"/>
            <person name="Wu L."/>
            <person name="Ma J."/>
        </authorList>
    </citation>
    <scope>NUCLEOTIDE SEQUENCE [LARGE SCALE GENOMIC DNA]</scope>
    <source>
        <strain evidence="2 3">CGMCC 1.12124</strain>
    </source>
</reference>